<dbReference type="Proteomes" id="UP000613580">
    <property type="component" value="Unassembled WGS sequence"/>
</dbReference>
<keyword evidence="3" id="KW-1185">Reference proteome</keyword>
<protein>
    <submittedName>
        <fullName evidence="2">Uncharacterized protein</fullName>
    </submittedName>
</protein>
<feature type="compositionally biased region" description="Basic and acidic residues" evidence="1">
    <location>
        <begin position="160"/>
        <end position="170"/>
    </location>
</feature>
<accession>A0A8H6WFZ0</accession>
<feature type="region of interest" description="Disordered" evidence="1">
    <location>
        <begin position="67"/>
        <end position="205"/>
    </location>
</feature>
<evidence type="ECO:0000313" key="2">
    <source>
        <dbReference type="EMBL" id="KAF7317279.1"/>
    </source>
</evidence>
<organism evidence="2 3">
    <name type="scientific">Mycena chlorophos</name>
    <name type="common">Agaric fungus</name>
    <name type="synonym">Agaricus chlorophos</name>
    <dbReference type="NCBI Taxonomy" id="658473"/>
    <lineage>
        <taxon>Eukaryota</taxon>
        <taxon>Fungi</taxon>
        <taxon>Dikarya</taxon>
        <taxon>Basidiomycota</taxon>
        <taxon>Agaricomycotina</taxon>
        <taxon>Agaricomycetes</taxon>
        <taxon>Agaricomycetidae</taxon>
        <taxon>Agaricales</taxon>
        <taxon>Marasmiineae</taxon>
        <taxon>Mycenaceae</taxon>
        <taxon>Mycena</taxon>
    </lineage>
</organism>
<name>A0A8H6WFZ0_MYCCL</name>
<evidence type="ECO:0000313" key="3">
    <source>
        <dbReference type="Proteomes" id="UP000613580"/>
    </source>
</evidence>
<comment type="caution">
    <text evidence="2">The sequence shown here is derived from an EMBL/GenBank/DDBJ whole genome shotgun (WGS) entry which is preliminary data.</text>
</comment>
<feature type="compositionally biased region" description="Basic and acidic residues" evidence="1">
    <location>
        <begin position="113"/>
        <end position="128"/>
    </location>
</feature>
<feature type="compositionally biased region" description="Low complexity" evidence="1">
    <location>
        <begin position="70"/>
        <end position="89"/>
    </location>
</feature>
<proteinExistence type="predicted"/>
<evidence type="ECO:0000256" key="1">
    <source>
        <dbReference type="SAM" id="MobiDB-lite"/>
    </source>
</evidence>
<reference evidence="2" key="1">
    <citation type="submission" date="2020-05" db="EMBL/GenBank/DDBJ databases">
        <title>Mycena genomes resolve the evolution of fungal bioluminescence.</title>
        <authorList>
            <person name="Tsai I.J."/>
        </authorList>
    </citation>
    <scope>NUCLEOTIDE SEQUENCE</scope>
    <source>
        <strain evidence="2">110903Hualien_Pintung</strain>
    </source>
</reference>
<gene>
    <name evidence="2" type="ORF">HMN09_00463200</name>
</gene>
<sequence>MHLVVNTTNGLRVTDSTLYRKSTPAPFPSATDTVLYITTHAPVPAPSRPRYETKSTSVETADRVLGRRVAGSAASGKTSTTTNLSSTLTKQPLVSAKHGDPPRRPATLTTIRSEPRPEKNDCQGHLSDKQQIPPEHTHLSLPSLPRSAIATTLRRTPRQHRLEGHDRDTQLTKYQPNESAAKPSQRGSRRKMGTYAETARSTRVA</sequence>
<dbReference type="AlphaFoldDB" id="A0A8H6WFZ0"/>
<dbReference type="EMBL" id="JACAZE010000005">
    <property type="protein sequence ID" value="KAF7317279.1"/>
    <property type="molecule type" value="Genomic_DNA"/>
</dbReference>